<name>I3XYX2_SULBS</name>
<dbReference type="RefSeq" id="WP_014770022.1">
    <property type="nucleotide sequence ID" value="NC_018002.1"/>
</dbReference>
<dbReference type="Gene3D" id="1.10.1200.10">
    <property type="entry name" value="ACP-like"/>
    <property type="match status" value="1"/>
</dbReference>
<protein>
    <submittedName>
        <fullName evidence="2">Acyl carrier protein</fullName>
    </submittedName>
</protein>
<accession>I3XYX2</accession>
<dbReference type="Proteomes" id="UP000006176">
    <property type="component" value="Chromosome"/>
</dbReference>
<reference evidence="2 3" key="1">
    <citation type="submission" date="2012-06" db="EMBL/GenBank/DDBJ databases">
        <title>Complete sequence of Sulfurospirillum barnesii SES-3.</title>
        <authorList>
            <consortium name="US DOE Joint Genome Institute"/>
            <person name="Lucas S."/>
            <person name="Han J."/>
            <person name="Lapidus A."/>
            <person name="Cheng J.-F."/>
            <person name="Goodwin L."/>
            <person name="Pitluck S."/>
            <person name="Peters L."/>
            <person name="Ovchinnikova G."/>
            <person name="Lu M."/>
            <person name="Detter J.C."/>
            <person name="Han C."/>
            <person name="Tapia R."/>
            <person name="Land M."/>
            <person name="Hauser L."/>
            <person name="Kyrpides N."/>
            <person name="Ivanova N."/>
            <person name="Pagani I."/>
            <person name="Stolz J."/>
            <person name="Arkin A."/>
            <person name="Dehal P."/>
            <person name="Oremland R."/>
            <person name="Saltikov C."/>
            <person name="Basu P."/>
            <person name="Hollibaugh J."/>
            <person name="Newman D."/>
            <person name="Stolyar S."/>
            <person name="Hazen T."/>
            <person name="Woyke T."/>
        </authorList>
    </citation>
    <scope>NUCLEOTIDE SEQUENCE [LARGE SCALE GENOMIC DNA]</scope>
    <source>
        <strain evidence="3">ATCC 700032 / DSM 10660 / SES-3</strain>
    </source>
</reference>
<proteinExistence type="predicted"/>
<dbReference type="InterPro" id="IPR009081">
    <property type="entry name" value="PP-bd_ACP"/>
</dbReference>
<dbReference type="InterPro" id="IPR036736">
    <property type="entry name" value="ACP-like_sf"/>
</dbReference>
<dbReference type="PROSITE" id="PS50075">
    <property type="entry name" value="CARRIER"/>
    <property type="match status" value="1"/>
</dbReference>
<dbReference type="HOGENOM" id="CLU_108696_20_5_7"/>
<evidence type="ECO:0000259" key="1">
    <source>
        <dbReference type="PROSITE" id="PS50075"/>
    </source>
</evidence>
<dbReference type="STRING" id="760154.Sulba_1866"/>
<organism evidence="2 3">
    <name type="scientific">Sulfurospirillum barnesii (strain ATCC 700032 / DSM 10660 / SES-3)</name>
    <dbReference type="NCBI Taxonomy" id="760154"/>
    <lineage>
        <taxon>Bacteria</taxon>
        <taxon>Pseudomonadati</taxon>
        <taxon>Campylobacterota</taxon>
        <taxon>Epsilonproteobacteria</taxon>
        <taxon>Campylobacterales</taxon>
        <taxon>Sulfurospirillaceae</taxon>
        <taxon>Sulfurospirillum</taxon>
    </lineage>
</organism>
<dbReference type="AlphaFoldDB" id="I3XYX2"/>
<gene>
    <name evidence="2" type="ordered locus">Sulba_1866</name>
</gene>
<dbReference type="Pfam" id="PF00550">
    <property type="entry name" value="PP-binding"/>
    <property type="match status" value="1"/>
</dbReference>
<feature type="domain" description="Carrier" evidence="1">
    <location>
        <begin position="1"/>
        <end position="77"/>
    </location>
</feature>
<dbReference type="PATRIC" id="fig|760154.4.peg.1863"/>
<dbReference type="EMBL" id="CP003333">
    <property type="protein sequence ID" value="AFL69146.1"/>
    <property type="molecule type" value="Genomic_DNA"/>
</dbReference>
<sequence>MENNQKFIELIAGCLEDISVESISMETNLDDLEGFDSLATLSMSAAINIEYGVNLSGLDINECETIGEVFDLVQKGL</sequence>
<evidence type="ECO:0000313" key="2">
    <source>
        <dbReference type="EMBL" id="AFL69146.1"/>
    </source>
</evidence>
<evidence type="ECO:0000313" key="3">
    <source>
        <dbReference type="Proteomes" id="UP000006176"/>
    </source>
</evidence>
<keyword evidence="3" id="KW-1185">Reference proteome</keyword>
<dbReference type="eggNOG" id="COG0236">
    <property type="taxonomic scope" value="Bacteria"/>
</dbReference>
<dbReference type="SUPFAM" id="SSF47336">
    <property type="entry name" value="ACP-like"/>
    <property type="match status" value="1"/>
</dbReference>
<dbReference type="KEGG" id="sba:Sulba_1866"/>